<dbReference type="Proteomes" id="UP000886805">
    <property type="component" value="Unassembled WGS sequence"/>
</dbReference>
<dbReference type="PROSITE" id="PS50949">
    <property type="entry name" value="HTH_GNTR"/>
    <property type="match status" value="1"/>
</dbReference>
<dbReference type="CDD" id="cd07377">
    <property type="entry name" value="WHTH_GntR"/>
    <property type="match status" value="1"/>
</dbReference>
<proteinExistence type="predicted"/>
<name>A0A9D1X2Z4_9FIRM</name>
<dbReference type="PANTHER" id="PTHR38445:SF7">
    <property type="entry name" value="GNTR-FAMILY TRANSCRIPTIONAL REGULATOR"/>
    <property type="match status" value="1"/>
</dbReference>
<sequence length="124" mass="14035">MKIIINHSSMVPIYEQIVDQIKTLIRNGELKENDNLPSVRSLSKELKISALTVKKAYDNLEAEGFTVTVHGKGTYVSAANAELLLEEQKKEVEADLEMAIQKGRRCGISDEDIRTLFEMILEER</sequence>
<dbReference type="EMBL" id="DXEQ01000065">
    <property type="protein sequence ID" value="HIX71824.1"/>
    <property type="molecule type" value="Genomic_DNA"/>
</dbReference>
<keyword evidence="2" id="KW-0238">DNA-binding</keyword>
<feature type="domain" description="HTH gntR-type" evidence="4">
    <location>
        <begin position="11"/>
        <end position="79"/>
    </location>
</feature>
<evidence type="ECO:0000313" key="6">
    <source>
        <dbReference type="Proteomes" id="UP000886805"/>
    </source>
</evidence>
<dbReference type="InterPro" id="IPR036390">
    <property type="entry name" value="WH_DNA-bd_sf"/>
</dbReference>
<evidence type="ECO:0000256" key="3">
    <source>
        <dbReference type="ARBA" id="ARBA00023163"/>
    </source>
</evidence>
<dbReference type="InterPro" id="IPR036388">
    <property type="entry name" value="WH-like_DNA-bd_sf"/>
</dbReference>
<dbReference type="Gene3D" id="1.10.10.10">
    <property type="entry name" value="Winged helix-like DNA-binding domain superfamily/Winged helix DNA-binding domain"/>
    <property type="match status" value="1"/>
</dbReference>
<dbReference type="SUPFAM" id="SSF46785">
    <property type="entry name" value="Winged helix' DNA-binding domain"/>
    <property type="match status" value="1"/>
</dbReference>
<protein>
    <submittedName>
        <fullName evidence="5">GntR family transcriptional regulator</fullName>
    </submittedName>
</protein>
<keyword evidence="3" id="KW-0804">Transcription</keyword>
<evidence type="ECO:0000256" key="1">
    <source>
        <dbReference type="ARBA" id="ARBA00023015"/>
    </source>
</evidence>
<reference evidence="5" key="2">
    <citation type="submission" date="2021-04" db="EMBL/GenBank/DDBJ databases">
        <authorList>
            <person name="Gilroy R."/>
        </authorList>
    </citation>
    <scope>NUCLEOTIDE SEQUENCE</scope>
    <source>
        <strain evidence="5">ChiSxjej3B15-1167</strain>
    </source>
</reference>
<dbReference type="AlphaFoldDB" id="A0A9D1X2Z4"/>
<dbReference type="Pfam" id="PF00392">
    <property type="entry name" value="GntR"/>
    <property type="match status" value="1"/>
</dbReference>
<keyword evidence="1" id="KW-0805">Transcription regulation</keyword>
<dbReference type="PANTHER" id="PTHR38445">
    <property type="entry name" value="HTH-TYPE TRANSCRIPTIONAL REPRESSOR YTRA"/>
    <property type="match status" value="1"/>
</dbReference>
<organism evidence="5 6">
    <name type="scientific">Candidatus Anaerobutyricum stercoripullorum</name>
    <dbReference type="NCBI Taxonomy" id="2838456"/>
    <lineage>
        <taxon>Bacteria</taxon>
        <taxon>Bacillati</taxon>
        <taxon>Bacillota</taxon>
        <taxon>Clostridia</taxon>
        <taxon>Lachnospirales</taxon>
        <taxon>Lachnospiraceae</taxon>
        <taxon>Anaerobutyricum</taxon>
    </lineage>
</organism>
<dbReference type="GO" id="GO:0003677">
    <property type="term" value="F:DNA binding"/>
    <property type="evidence" value="ECO:0007669"/>
    <property type="project" value="UniProtKB-KW"/>
</dbReference>
<comment type="caution">
    <text evidence="5">The sequence shown here is derived from an EMBL/GenBank/DDBJ whole genome shotgun (WGS) entry which is preliminary data.</text>
</comment>
<evidence type="ECO:0000256" key="2">
    <source>
        <dbReference type="ARBA" id="ARBA00023125"/>
    </source>
</evidence>
<evidence type="ECO:0000259" key="4">
    <source>
        <dbReference type="PROSITE" id="PS50949"/>
    </source>
</evidence>
<dbReference type="InterPro" id="IPR000524">
    <property type="entry name" value="Tscrpt_reg_HTH_GntR"/>
</dbReference>
<dbReference type="SMART" id="SM00345">
    <property type="entry name" value="HTH_GNTR"/>
    <property type="match status" value="1"/>
</dbReference>
<evidence type="ECO:0000313" key="5">
    <source>
        <dbReference type="EMBL" id="HIX71824.1"/>
    </source>
</evidence>
<gene>
    <name evidence="5" type="ORF">H9849_02255</name>
</gene>
<reference evidence="5" key="1">
    <citation type="journal article" date="2021" name="PeerJ">
        <title>Extensive microbial diversity within the chicken gut microbiome revealed by metagenomics and culture.</title>
        <authorList>
            <person name="Gilroy R."/>
            <person name="Ravi A."/>
            <person name="Getino M."/>
            <person name="Pursley I."/>
            <person name="Horton D.L."/>
            <person name="Alikhan N.F."/>
            <person name="Baker D."/>
            <person name="Gharbi K."/>
            <person name="Hall N."/>
            <person name="Watson M."/>
            <person name="Adriaenssens E.M."/>
            <person name="Foster-Nyarko E."/>
            <person name="Jarju S."/>
            <person name="Secka A."/>
            <person name="Antonio M."/>
            <person name="Oren A."/>
            <person name="Chaudhuri R.R."/>
            <person name="La Ragione R."/>
            <person name="Hildebrand F."/>
            <person name="Pallen M.J."/>
        </authorList>
    </citation>
    <scope>NUCLEOTIDE SEQUENCE</scope>
    <source>
        <strain evidence="5">ChiSxjej3B15-1167</strain>
    </source>
</reference>
<dbReference type="GO" id="GO:0003700">
    <property type="term" value="F:DNA-binding transcription factor activity"/>
    <property type="evidence" value="ECO:0007669"/>
    <property type="project" value="InterPro"/>
</dbReference>
<accession>A0A9D1X2Z4</accession>